<sequence>MTILTDVWHPKGRLIEVTGEIGTQKLGIRRDKKINDILVDGAWRFRYCRDPLIQNMVQGIERFPLNLTGGRDEALWKRGSDELSTRFIASQT</sequence>
<dbReference type="Proteomes" id="UP000712281">
    <property type="component" value="Unassembled WGS sequence"/>
</dbReference>
<comment type="caution">
    <text evidence="1">The sequence shown here is derived from an EMBL/GenBank/DDBJ whole genome shotgun (WGS) entry which is preliminary data.</text>
</comment>
<gene>
    <name evidence="1" type="ORF">F2Q68_00008263</name>
</gene>
<accession>A0A8S9KPD9</accession>
<reference evidence="1" key="1">
    <citation type="submission" date="2019-12" db="EMBL/GenBank/DDBJ databases">
        <title>Genome sequencing and annotation of Brassica cretica.</title>
        <authorList>
            <person name="Studholme D.J."/>
            <person name="Sarris P.F."/>
        </authorList>
    </citation>
    <scope>NUCLEOTIDE SEQUENCE</scope>
    <source>
        <strain evidence="1">PFS-001/15</strain>
        <tissue evidence="1">Leaf</tissue>
    </source>
</reference>
<name>A0A8S9KPD9_BRACR</name>
<evidence type="ECO:0000313" key="2">
    <source>
        <dbReference type="Proteomes" id="UP000712281"/>
    </source>
</evidence>
<protein>
    <submittedName>
        <fullName evidence="1">Uncharacterized protein</fullName>
    </submittedName>
</protein>
<dbReference type="AlphaFoldDB" id="A0A8S9KPD9"/>
<dbReference type="EMBL" id="QGKW02000717">
    <property type="protein sequence ID" value="KAF2596764.1"/>
    <property type="molecule type" value="Genomic_DNA"/>
</dbReference>
<proteinExistence type="predicted"/>
<organism evidence="1 2">
    <name type="scientific">Brassica cretica</name>
    <name type="common">Mustard</name>
    <dbReference type="NCBI Taxonomy" id="69181"/>
    <lineage>
        <taxon>Eukaryota</taxon>
        <taxon>Viridiplantae</taxon>
        <taxon>Streptophyta</taxon>
        <taxon>Embryophyta</taxon>
        <taxon>Tracheophyta</taxon>
        <taxon>Spermatophyta</taxon>
        <taxon>Magnoliopsida</taxon>
        <taxon>eudicotyledons</taxon>
        <taxon>Gunneridae</taxon>
        <taxon>Pentapetalae</taxon>
        <taxon>rosids</taxon>
        <taxon>malvids</taxon>
        <taxon>Brassicales</taxon>
        <taxon>Brassicaceae</taxon>
        <taxon>Brassiceae</taxon>
        <taxon>Brassica</taxon>
    </lineage>
</organism>
<evidence type="ECO:0000313" key="1">
    <source>
        <dbReference type="EMBL" id="KAF2596764.1"/>
    </source>
</evidence>